<comment type="caution">
    <text evidence="1">The sequence shown here is derived from an EMBL/GenBank/DDBJ whole genome shotgun (WGS) entry which is preliminary data.</text>
</comment>
<sequence length="232" mass="26845">MAGAGHEVIAETVMHNYKKIEMQNRLYSQLENALPNGMVIPLELKLLYEWIEANGFYVDNDNGTRIGFLCRFKEFFGTSIDFEAQEKDVWYWFDENKDAEFRSRFCSFARSGDGSICGLWKSDNDEIKVVHIGSGSGSTLVCVLADNMIDFIKFLAIGYEEICWEEDFANPPNEKNPDFKPNVIFQEWVKDTFNVEIPKTALEIVKYPATMEDESSEDDFFNWCKSKFSFLE</sequence>
<dbReference type="EMBL" id="PVYX01000002">
    <property type="protein sequence ID" value="PRX54605.1"/>
    <property type="molecule type" value="Genomic_DNA"/>
</dbReference>
<dbReference type="AlphaFoldDB" id="A0A2T0MAU9"/>
<gene>
    <name evidence="1" type="ORF">CLV81_3007</name>
</gene>
<evidence type="ECO:0000313" key="2">
    <source>
        <dbReference type="Proteomes" id="UP000237640"/>
    </source>
</evidence>
<protein>
    <recommendedName>
        <fullName evidence="3">SMI1/KNR4 family protein SUKH-1</fullName>
    </recommendedName>
</protein>
<reference evidence="1 2" key="1">
    <citation type="submission" date="2018-03" db="EMBL/GenBank/DDBJ databases">
        <title>Genomic Encyclopedia of Archaeal and Bacterial Type Strains, Phase II (KMG-II): from individual species to whole genera.</title>
        <authorList>
            <person name="Goeker M."/>
        </authorList>
    </citation>
    <scope>NUCLEOTIDE SEQUENCE [LARGE SCALE GENOMIC DNA]</scope>
    <source>
        <strain evidence="1 2">DSM 25027</strain>
    </source>
</reference>
<organism evidence="1 2">
    <name type="scientific">Flagellimonas meridianipacifica</name>
    <dbReference type="NCBI Taxonomy" id="1080225"/>
    <lineage>
        <taxon>Bacteria</taxon>
        <taxon>Pseudomonadati</taxon>
        <taxon>Bacteroidota</taxon>
        <taxon>Flavobacteriia</taxon>
        <taxon>Flavobacteriales</taxon>
        <taxon>Flavobacteriaceae</taxon>
        <taxon>Flagellimonas</taxon>
    </lineage>
</organism>
<evidence type="ECO:0000313" key="1">
    <source>
        <dbReference type="EMBL" id="PRX54605.1"/>
    </source>
</evidence>
<evidence type="ECO:0008006" key="3">
    <source>
        <dbReference type="Google" id="ProtNLM"/>
    </source>
</evidence>
<accession>A0A2T0MAU9</accession>
<name>A0A2T0MAU9_9FLAO</name>
<proteinExistence type="predicted"/>
<dbReference type="Proteomes" id="UP000237640">
    <property type="component" value="Unassembled WGS sequence"/>
</dbReference>
<keyword evidence="2" id="KW-1185">Reference proteome</keyword>